<sequence length="105" mass="11172">MSSKVSKEKYPPPPFANSGSAGAQQLPSALLMSQFAAAAGFPRPNFNFPNKVLRQNVKGVSEKRVLFLPASAAHTRAPPDPAPRDIHERDSAAAIVPSVALRSTH</sequence>
<feature type="compositionally biased region" description="Basic and acidic residues" evidence="1">
    <location>
        <begin position="1"/>
        <end position="10"/>
    </location>
</feature>
<evidence type="ECO:0000313" key="3">
    <source>
        <dbReference type="Proteomes" id="UP000299102"/>
    </source>
</evidence>
<reference evidence="2 3" key="1">
    <citation type="journal article" date="2019" name="Commun. Biol.">
        <title>The bagworm genome reveals a unique fibroin gene that provides high tensile strength.</title>
        <authorList>
            <person name="Kono N."/>
            <person name="Nakamura H."/>
            <person name="Ohtoshi R."/>
            <person name="Tomita M."/>
            <person name="Numata K."/>
            <person name="Arakawa K."/>
        </authorList>
    </citation>
    <scope>NUCLEOTIDE SEQUENCE [LARGE SCALE GENOMIC DNA]</scope>
</reference>
<evidence type="ECO:0000313" key="2">
    <source>
        <dbReference type="EMBL" id="GBP11990.1"/>
    </source>
</evidence>
<accession>A0A4C1TEI9</accession>
<dbReference type="AlphaFoldDB" id="A0A4C1TEI9"/>
<comment type="caution">
    <text evidence="2">The sequence shown here is derived from an EMBL/GenBank/DDBJ whole genome shotgun (WGS) entry which is preliminary data.</text>
</comment>
<keyword evidence="3" id="KW-1185">Reference proteome</keyword>
<gene>
    <name evidence="2" type="ORF">EVAR_5836_1</name>
</gene>
<dbReference type="Proteomes" id="UP000299102">
    <property type="component" value="Unassembled WGS sequence"/>
</dbReference>
<name>A0A4C1TEI9_EUMVA</name>
<dbReference type="EMBL" id="BGZK01000049">
    <property type="protein sequence ID" value="GBP11990.1"/>
    <property type="molecule type" value="Genomic_DNA"/>
</dbReference>
<evidence type="ECO:0000256" key="1">
    <source>
        <dbReference type="SAM" id="MobiDB-lite"/>
    </source>
</evidence>
<feature type="region of interest" description="Disordered" evidence="1">
    <location>
        <begin position="71"/>
        <end position="105"/>
    </location>
</feature>
<protein>
    <submittedName>
        <fullName evidence="2">Uncharacterized protein</fullName>
    </submittedName>
</protein>
<organism evidence="2 3">
    <name type="scientific">Eumeta variegata</name>
    <name type="common">Bagworm moth</name>
    <name type="synonym">Eumeta japonica</name>
    <dbReference type="NCBI Taxonomy" id="151549"/>
    <lineage>
        <taxon>Eukaryota</taxon>
        <taxon>Metazoa</taxon>
        <taxon>Ecdysozoa</taxon>
        <taxon>Arthropoda</taxon>
        <taxon>Hexapoda</taxon>
        <taxon>Insecta</taxon>
        <taxon>Pterygota</taxon>
        <taxon>Neoptera</taxon>
        <taxon>Endopterygota</taxon>
        <taxon>Lepidoptera</taxon>
        <taxon>Glossata</taxon>
        <taxon>Ditrysia</taxon>
        <taxon>Tineoidea</taxon>
        <taxon>Psychidae</taxon>
        <taxon>Oiketicinae</taxon>
        <taxon>Eumeta</taxon>
    </lineage>
</organism>
<feature type="compositionally biased region" description="Basic and acidic residues" evidence="1">
    <location>
        <begin position="82"/>
        <end position="91"/>
    </location>
</feature>
<proteinExistence type="predicted"/>
<feature type="region of interest" description="Disordered" evidence="1">
    <location>
        <begin position="1"/>
        <end position="23"/>
    </location>
</feature>